<proteinExistence type="predicted"/>
<dbReference type="EMBL" id="CM045866">
    <property type="protein sequence ID" value="KAI7961675.1"/>
    <property type="molecule type" value="Genomic_DNA"/>
</dbReference>
<evidence type="ECO:0000313" key="2">
    <source>
        <dbReference type="Proteomes" id="UP001060170"/>
    </source>
</evidence>
<reference evidence="2" key="1">
    <citation type="journal article" date="2018" name="BMC Genomics">
        <title>Genomic insights into host adaptation between the wheat stripe rust pathogen (Puccinia striiformis f. sp. tritici) and the barley stripe rust pathogen (Puccinia striiformis f. sp. hordei).</title>
        <authorList>
            <person name="Xia C."/>
            <person name="Wang M."/>
            <person name="Yin C."/>
            <person name="Cornejo O.E."/>
            <person name="Hulbert S.H."/>
            <person name="Chen X."/>
        </authorList>
    </citation>
    <scope>NUCLEOTIDE SEQUENCE [LARGE SCALE GENOMIC DNA]</scope>
    <source>
        <strain evidence="2">93-210</strain>
    </source>
</reference>
<reference evidence="2" key="2">
    <citation type="journal article" date="2018" name="Mol. Plant Microbe Interact.">
        <title>Genome sequence resources for the wheat stripe rust pathogen (Puccinia striiformis f. sp. tritici) and the barley stripe rust pathogen (Puccinia striiformis f. sp. hordei).</title>
        <authorList>
            <person name="Xia C."/>
            <person name="Wang M."/>
            <person name="Yin C."/>
            <person name="Cornejo O.E."/>
            <person name="Hulbert S.H."/>
            <person name="Chen X."/>
        </authorList>
    </citation>
    <scope>NUCLEOTIDE SEQUENCE [LARGE SCALE GENOMIC DNA]</scope>
    <source>
        <strain evidence="2">93-210</strain>
    </source>
</reference>
<evidence type="ECO:0000313" key="1">
    <source>
        <dbReference type="EMBL" id="KAI7961675.1"/>
    </source>
</evidence>
<protein>
    <submittedName>
        <fullName evidence="1">Uncharacterized protein</fullName>
    </submittedName>
</protein>
<name>A0ACC0EXQ8_9BASI</name>
<comment type="caution">
    <text evidence="1">The sequence shown here is derived from an EMBL/GenBank/DDBJ whole genome shotgun (WGS) entry which is preliminary data.</text>
</comment>
<dbReference type="Proteomes" id="UP001060170">
    <property type="component" value="Chromosome 2"/>
</dbReference>
<accession>A0ACC0EXQ8</accession>
<sequence length="397" mass="43446">MPLKHTYMQVQNTSTNCDFNLDNEQLSPLPKTKTPIQDENTDAEGKKSFVWQYFKTATIDGVLSNICQVNKTPGSVELCLAAPAVNKNKSTTSMLGHLGCKHQIYDEKMVTGAITNLLHKGDILKILTCDLLTASVARFFVTCNGRQVLCQQLPDLKSKISLTCNTWTSPSDVSVLGVTAHWIDNHFSLQSITLAAQILKGSHTGVSLAEHLIKVLDEFDIHKHIFCITTDNTSNNRTMGVHLAETIPLDNENCLLGCMAHVINLAAQAGIEAFSSAPPPQTGLPGDLANILHDQPPNVEVKTIISWISGLTSFLKHSPTKAKEFATLAAGMKLNCISVFCITHEVDEKYGLEPQLWLKLDQLCDFLAPLKDATRTITPEHSTTLGAAAPIYMMLIN</sequence>
<organism evidence="1 2">
    <name type="scientific">Puccinia striiformis f. sp. tritici</name>
    <dbReference type="NCBI Taxonomy" id="168172"/>
    <lineage>
        <taxon>Eukaryota</taxon>
        <taxon>Fungi</taxon>
        <taxon>Dikarya</taxon>
        <taxon>Basidiomycota</taxon>
        <taxon>Pucciniomycotina</taxon>
        <taxon>Pucciniomycetes</taxon>
        <taxon>Pucciniales</taxon>
        <taxon>Pucciniaceae</taxon>
        <taxon>Puccinia</taxon>
    </lineage>
</organism>
<keyword evidence="2" id="KW-1185">Reference proteome</keyword>
<gene>
    <name evidence="1" type="ORF">MJO28_002164</name>
</gene>
<reference evidence="1 2" key="3">
    <citation type="journal article" date="2022" name="Microbiol. Spectr.">
        <title>Folding features and dynamics of 3D genome architecture in plant fungal pathogens.</title>
        <authorList>
            <person name="Xia C."/>
        </authorList>
    </citation>
    <scope>NUCLEOTIDE SEQUENCE [LARGE SCALE GENOMIC DNA]</scope>
    <source>
        <strain evidence="1 2">93-210</strain>
    </source>
</reference>